<organism evidence="2 3">
    <name type="scientific">Entomomonas moraniae</name>
    <dbReference type="NCBI Taxonomy" id="2213226"/>
    <lineage>
        <taxon>Bacteria</taxon>
        <taxon>Pseudomonadati</taxon>
        <taxon>Pseudomonadota</taxon>
        <taxon>Gammaproteobacteria</taxon>
        <taxon>Pseudomonadales</taxon>
        <taxon>Pseudomonadaceae</taxon>
        <taxon>Entomomonas</taxon>
    </lineage>
</organism>
<dbReference type="SUPFAM" id="SSF53300">
    <property type="entry name" value="vWA-like"/>
    <property type="match status" value="1"/>
</dbReference>
<dbReference type="Proteomes" id="UP000273143">
    <property type="component" value="Chromosome"/>
</dbReference>
<keyword evidence="3" id="KW-1185">Reference proteome</keyword>
<reference evidence="3" key="1">
    <citation type="submission" date="2018-06" db="EMBL/GenBank/DDBJ databases">
        <title>Complete genome of Pseudomonas insecticola strain QZS01.</title>
        <authorList>
            <person name="Wang J."/>
            <person name="Su Q."/>
        </authorList>
    </citation>
    <scope>NUCLEOTIDE SEQUENCE [LARGE SCALE GENOMIC DNA]</scope>
    <source>
        <strain evidence="3">QZS01</strain>
    </source>
</reference>
<sequence length="1249" mass="137848">MVKLPFIDCNQRKARYFSLFSMVFLSTFYMSCYADDTEIYFNDKQTTIKPNVLFILDRSLSMDKDPEGKTIKKDENQDLKTISKLNLLKESFQLIFSDPTISGLRIGVMDYGSGKPNLAKEVIDVDGIDETRNIENLNQQINGDEITFEQPIWLSTDDGYQNKSTQNNWLDFTIGGLLITNTTTGRYFAYRFDNVLLKSKKDREDSGYTNSDYGVKSAKLSLNFYSAAASTTQRQLDVYIDPKVDSVYLRPRTKNDISSRFLAANNANNANLGSHKIQCAIESYRSGTYTCDVTKLVRTQLAKNDWQDGYAMTFIIVNSSYRANNPATARDGGSLSFKERGDQYQAKLIITANKNVIAKNKRTRKETLIDTAFALKTSGATYTNRAIFAASQYISNISGSRNPGPFHSDNAYSTSSKSISTASPLVAGCQLTHFILMSDGQPTNNYYATIRDYMGQKKSCSINGIEERYGDANERCGRALTNWLAQTSQSSFAGPNYIWTHTIGFGMVSDNDDEASDDVQFGPDSNPVKYLRDLASNGNGQFHTAKDIDGLVDAFKSIINEALSVNVSAVSGQVVTSSVDFLEQRREAFYSIYQSQLQDYWPGNLKGFKMVYNKEMVDGKLIEIPVLYSWNEGQKAINSDGQFKSGVDSAWSEGMGDGGNVKAGGVVAQLPEQDELPNRPLFTFVSGTQVAINSSANLSTKDLDLANDEDDVKKGLLDFMRGYVYQAGGSKSAAGKKIGDSIASGVSMISYGCAKSGNDITKCDFNDLNLVGLLASNDGVLRSYDLKTGKALYEFMPKEMLPIIKHLQKPVTLMEEIKDENNNLLSTKKVVKTYGLDGKVIIYHEPSKKENKDGFIRSGDKAYAFLAAGRGGGYIYAFDISYENRKMFKPMWTLTSTSSSFSNLGAAWSEPIVGKVDISGTVTPVVIFGAGNQDPHNKDHKGNGVYMVDAETGTIIWSGSNMTYSVPGGVTAYVDKDNNPDGLISDIFFGDLGGQIWRFHINNGQNISNLVKPAGNSNGVVARIGARYFYQKPVIYDLSNAQNETKNMISINIGSGYKEHPLVQNNQDRFYSLRFPKDYKSTDSIVTTESDLAELTLDTEGTTYVKNNQSIAKGFMVILDSQVGEKVISNAAVFSDRLVFNTYIPDNTFNPKTCIPNTGKQRSYSVNVVTGKNLLKDKYVETSISTIPNDVTVYCGSSFCSLVTGTNMLDGDSSKYEGRCENGVCEFPFTGSKPGGIYIKTGWTDLFSL</sequence>
<keyword evidence="1" id="KW-0732">Signal</keyword>
<dbReference type="InterPro" id="IPR015943">
    <property type="entry name" value="WD40/YVTN_repeat-like_dom_sf"/>
</dbReference>
<feature type="chain" id="PRO_5018675662" evidence="1">
    <location>
        <begin position="35"/>
        <end position="1249"/>
    </location>
</feature>
<dbReference type="SUPFAM" id="SSF50998">
    <property type="entry name" value="Quinoprotein alcohol dehydrogenase-like"/>
    <property type="match status" value="1"/>
</dbReference>
<feature type="signal peptide" evidence="1">
    <location>
        <begin position="1"/>
        <end position="34"/>
    </location>
</feature>
<protein>
    <submittedName>
        <fullName evidence="2">Uncharacterized protein</fullName>
    </submittedName>
</protein>
<evidence type="ECO:0000313" key="3">
    <source>
        <dbReference type="Proteomes" id="UP000273143"/>
    </source>
</evidence>
<gene>
    <name evidence="2" type="ORF">DM558_08475</name>
</gene>
<evidence type="ECO:0000256" key="1">
    <source>
        <dbReference type="SAM" id="SignalP"/>
    </source>
</evidence>
<name>A0A3Q9JLT2_9GAMM</name>
<dbReference type="InterPro" id="IPR011047">
    <property type="entry name" value="Quinoprotein_ADH-like_sf"/>
</dbReference>
<dbReference type="RefSeq" id="WP_127163431.1">
    <property type="nucleotide sequence ID" value="NZ_CP029822.1"/>
</dbReference>
<dbReference type="EMBL" id="CP029822">
    <property type="protein sequence ID" value="AZS50813.1"/>
    <property type="molecule type" value="Genomic_DNA"/>
</dbReference>
<proteinExistence type="predicted"/>
<dbReference type="KEGG" id="emo:DM558_08475"/>
<dbReference type="InterPro" id="IPR036465">
    <property type="entry name" value="vWFA_dom_sf"/>
</dbReference>
<dbReference type="AlphaFoldDB" id="A0A3Q9JLT2"/>
<dbReference type="Gene3D" id="3.40.50.410">
    <property type="entry name" value="von Willebrand factor, type A domain"/>
    <property type="match status" value="1"/>
</dbReference>
<accession>A0A3Q9JLT2</accession>
<dbReference type="Gene3D" id="2.130.10.10">
    <property type="entry name" value="YVTN repeat-like/Quinoprotein amine dehydrogenase"/>
    <property type="match status" value="1"/>
</dbReference>
<evidence type="ECO:0000313" key="2">
    <source>
        <dbReference type="EMBL" id="AZS50813.1"/>
    </source>
</evidence>